<dbReference type="CDD" id="cd12888">
    <property type="entry name" value="SPRY_PRY_TRIM7_like"/>
    <property type="match status" value="1"/>
</dbReference>
<dbReference type="InterPro" id="IPR017907">
    <property type="entry name" value="Znf_RING_CS"/>
</dbReference>
<feature type="coiled-coil region" evidence="5">
    <location>
        <begin position="190"/>
        <end position="239"/>
    </location>
</feature>
<keyword evidence="1" id="KW-0479">Metal-binding</keyword>
<dbReference type="SMART" id="SM00449">
    <property type="entry name" value="SPRY"/>
    <property type="match status" value="1"/>
</dbReference>
<evidence type="ECO:0000313" key="10">
    <source>
        <dbReference type="RefSeq" id="XP_006020336.1"/>
    </source>
</evidence>
<name>A0A1U7RU38_ALLSI</name>
<dbReference type="PANTHER" id="PTHR24103">
    <property type="entry name" value="E3 UBIQUITIN-PROTEIN LIGASE TRIM"/>
    <property type="match status" value="1"/>
</dbReference>
<dbReference type="Pfam" id="PF13765">
    <property type="entry name" value="PRY"/>
    <property type="match status" value="1"/>
</dbReference>
<keyword evidence="5" id="KW-0175">Coiled coil</keyword>
<evidence type="ECO:0000259" key="6">
    <source>
        <dbReference type="PROSITE" id="PS50089"/>
    </source>
</evidence>
<dbReference type="eggNOG" id="KOG2177">
    <property type="taxonomic scope" value="Eukaryota"/>
</dbReference>
<dbReference type="SMART" id="SM00336">
    <property type="entry name" value="BBOX"/>
    <property type="match status" value="1"/>
</dbReference>
<dbReference type="CDD" id="cd16594">
    <property type="entry name" value="RING-HC_TRIM7-like_C-IV"/>
    <property type="match status" value="1"/>
</dbReference>
<dbReference type="InterPro" id="IPR003879">
    <property type="entry name" value="Butyrophylin_SPRY"/>
</dbReference>
<dbReference type="PROSITE" id="PS50119">
    <property type="entry name" value="ZF_BBOX"/>
    <property type="match status" value="1"/>
</dbReference>
<dbReference type="InterPro" id="IPR043136">
    <property type="entry name" value="B30.2/SPRY_sf"/>
</dbReference>
<dbReference type="AlphaFoldDB" id="A0A1U7RU38"/>
<evidence type="ECO:0000256" key="5">
    <source>
        <dbReference type="SAM" id="Coils"/>
    </source>
</evidence>
<dbReference type="GO" id="GO:0008270">
    <property type="term" value="F:zinc ion binding"/>
    <property type="evidence" value="ECO:0007669"/>
    <property type="project" value="UniProtKB-KW"/>
</dbReference>
<dbReference type="Pfam" id="PF00643">
    <property type="entry name" value="zf-B_box"/>
    <property type="match status" value="1"/>
</dbReference>
<dbReference type="Gene3D" id="3.30.160.60">
    <property type="entry name" value="Classic Zinc Finger"/>
    <property type="match status" value="1"/>
</dbReference>
<dbReference type="InterPro" id="IPR003877">
    <property type="entry name" value="SPRY_dom"/>
</dbReference>
<evidence type="ECO:0000256" key="4">
    <source>
        <dbReference type="PROSITE-ProRule" id="PRU00024"/>
    </source>
</evidence>
<feature type="domain" description="B30.2/SPRY" evidence="8">
    <location>
        <begin position="297"/>
        <end position="484"/>
    </location>
</feature>
<dbReference type="InterPro" id="IPR001870">
    <property type="entry name" value="B30.2/SPRY"/>
</dbReference>
<dbReference type="InterPro" id="IPR013083">
    <property type="entry name" value="Znf_RING/FYVE/PHD"/>
</dbReference>
<dbReference type="SUPFAM" id="SSF49899">
    <property type="entry name" value="Concanavalin A-like lectins/glucanases"/>
    <property type="match status" value="1"/>
</dbReference>
<dbReference type="Pfam" id="PF13445">
    <property type="entry name" value="zf-RING_UBOX"/>
    <property type="match status" value="1"/>
</dbReference>
<dbReference type="SMART" id="SM00184">
    <property type="entry name" value="RING"/>
    <property type="match status" value="1"/>
</dbReference>
<dbReference type="Gene3D" id="3.30.40.10">
    <property type="entry name" value="Zinc/RING finger domain, C3HC4 (zinc finger)"/>
    <property type="match status" value="1"/>
</dbReference>
<dbReference type="InterPro" id="IPR050143">
    <property type="entry name" value="TRIM/RBCC"/>
</dbReference>
<dbReference type="Proteomes" id="UP000189705">
    <property type="component" value="Unplaced"/>
</dbReference>
<dbReference type="InterPro" id="IPR013320">
    <property type="entry name" value="ConA-like_dom_sf"/>
</dbReference>
<dbReference type="InterPro" id="IPR027370">
    <property type="entry name" value="Znf-RING_euk"/>
</dbReference>
<evidence type="ECO:0000259" key="7">
    <source>
        <dbReference type="PROSITE" id="PS50119"/>
    </source>
</evidence>
<dbReference type="SMART" id="SM00589">
    <property type="entry name" value="PRY"/>
    <property type="match status" value="1"/>
</dbReference>
<accession>A0A1U7RU38</accession>
<dbReference type="InParanoid" id="A0A1U7RU38"/>
<keyword evidence="3" id="KW-0862">Zinc</keyword>
<dbReference type="KEGG" id="asn:102378444"/>
<dbReference type="InterPro" id="IPR001841">
    <property type="entry name" value="Znf_RING"/>
</dbReference>
<evidence type="ECO:0000256" key="1">
    <source>
        <dbReference type="ARBA" id="ARBA00022723"/>
    </source>
</evidence>
<gene>
    <name evidence="10" type="primary">LOC102378444</name>
</gene>
<evidence type="ECO:0000259" key="8">
    <source>
        <dbReference type="PROSITE" id="PS50188"/>
    </source>
</evidence>
<dbReference type="Pfam" id="PF00622">
    <property type="entry name" value="SPRY"/>
    <property type="match status" value="1"/>
</dbReference>
<evidence type="ECO:0000256" key="2">
    <source>
        <dbReference type="ARBA" id="ARBA00022771"/>
    </source>
</evidence>
<dbReference type="PROSITE" id="PS00518">
    <property type="entry name" value="ZF_RING_1"/>
    <property type="match status" value="1"/>
</dbReference>
<feature type="domain" description="RING-type" evidence="6">
    <location>
        <begin position="16"/>
        <end position="58"/>
    </location>
</feature>
<dbReference type="SUPFAM" id="SSF57845">
    <property type="entry name" value="B-box zinc-binding domain"/>
    <property type="match status" value="1"/>
</dbReference>
<dbReference type="GeneID" id="102378444"/>
<keyword evidence="9" id="KW-1185">Reference proteome</keyword>
<dbReference type="CDD" id="cd19762">
    <property type="entry name" value="Bbox2_TRIM7-like"/>
    <property type="match status" value="1"/>
</dbReference>
<dbReference type="InterPro" id="IPR006574">
    <property type="entry name" value="PRY"/>
</dbReference>
<sequence>MATRNPVENLQDDITCFICLEFFKDPVMIMGCGHSFCRACISQCWEGKEKDVSCPQCRLTFPQRNLCPNRLLANFVSIAEQLKAPAANGAEEQWMCKKHGEALKLFCDEDQILLCVVCERSQAHQAHTVVPIKEAAQEHKEKIQAHLKTLREEREKLLAFRMTGEERSKEYLKWTKAERQKILSGFQHLHQFLKEQEQLLLAQLEELEREIETIQKENITKMSKEISILNNLIKEMEGKCLQPADAFLQDVRSTSSRCDRQMFQLPVEISPELEPKVRDVSCKNVAIMEILRMIKGTLTAEMGKGWAILRSYTKVKVTLDPATAHPHLILAEDRSSMTRGDKLQKLPDNAERFDTHHCVLGYDGFSAGRHYWEVEVEDGGFYAVGVARASVRRKGWSRLDPEAGIWAIWHLSGSYWTLTCPPTHVMLNQVPRKIRVSLDYEGGQVAFFDAANGAPIFIFPKVSFAGERIHPWLWVWEREAKLGL</sequence>
<dbReference type="RefSeq" id="XP_006020336.1">
    <property type="nucleotide sequence ID" value="XM_006020274.3"/>
</dbReference>
<reference evidence="10" key="1">
    <citation type="submission" date="2025-08" db="UniProtKB">
        <authorList>
            <consortium name="RefSeq"/>
        </authorList>
    </citation>
    <scope>IDENTIFICATION</scope>
</reference>
<dbReference type="Gene3D" id="2.60.120.920">
    <property type="match status" value="1"/>
</dbReference>
<dbReference type="PROSITE" id="PS50188">
    <property type="entry name" value="B302_SPRY"/>
    <property type="match status" value="1"/>
</dbReference>
<evidence type="ECO:0000256" key="3">
    <source>
        <dbReference type="ARBA" id="ARBA00022833"/>
    </source>
</evidence>
<evidence type="ECO:0000313" key="9">
    <source>
        <dbReference type="Proteomes" id="UP000189705"/>
    </source>
</evidence>
<dbReference type="InterPro" id="IPR000315">
    <property type="entry name" value="Znf_B-box"/>
</dbReference>
<dbReference type="PROSITE" id="PS50089">
    <property type="entry name" value="ZF_RING_2"/>
    <property type="match status" value="1"/>
</dbReference>
<organism evidence="9 10">
    <name type="scientific">Alligator sinensis</name>
    <name type="common">Chinese alligator</name>
    <dbReference type="NCBI Taxonomy" id="38654"/>
    <lineage>
        <taxon>Eukaryota</taxon>
        <taxon>Metazoa</taxon>
        <taxon>Chordata</taxon>
        <taxon>Craniata</taxon>
        <taxon>Vertebrata</taxon>
        <taxon>Euteleostomi</taxon>
        <taxon>Archelosauria</taxon>
        <taxon>Archosauria</taxon>
        <taxon>Crocodylia</taxon>
        <taxon>Alligatoridae</taxon>
        <taxon>Alligatorinae</taxon>
        <taxon>Alligator</taxon>
    </lineage>
</organism>
<keyword evidence="2 4" id="KW-0863">Zinc-finger</keyword>
<protein>
    <submittedName>
        <fullName evidence="10">E3 ubiquitin-protein ligase TRIM11-like</fullName>
    </submittedName>
</protein>
<proteinExistence type="predicted"/>
<dbReference type="FunFam" id="2.60.120.920:FF:000004">
    <property type="entry name" value="Butyrophilin subfamily 1 member A1"/>
    <property type="match status" value="1"/>
</dbReference>
<dbReference type="SUPFAM" id="SSF57850">
    <property type="entry name" value="RING/U-box"/>
    <property type="match status" value="1"/>
</dbReference>
<feature type="domain" description="B box-type" evidence="7">
    <location>
        <begin position="91"/>
        <end position="132"/>
    </location>
</feature>
<dbReference type="PRINTS" id="PR01407">
    <property type="entry name" value="BUTYPHLNCDUF"/>
</dbReference>